<dbReference type="AlphaFoldDB" id="A0A397VG06"/>
<reference evidence="2 3" key="1">
    <citation type="submission" date="2018-06" db="EMBL/GenBank/DDBJ databases">
        <title>Comparative genomics reveals the genomic features of Rhizophagus irregularis, R. cerebriforme, R. diaphanum and Gigaspora rosea, and their symbiotic lifestyle signature.</title>
        <authorList>
            <person name="Morin E."/>
            <person name="San Clemente H."/>
            <person name="Chen E.C.H."/>
            <person name="De La Providencia I."/>
            <person name="Hainaut M."/>
            <person name="Kuo A."/>
            <person name="Kohler A."/>
            <person name="Murat C."/>
            <person name="Tang N."/>
            <person name="Roy S."/>
            <person name="Loubradou J."/>
            <person name="Henrissat B."/>
            <person name="Grigoriev I.V."/>
            <person name="Corradi N."/>
            <person name="Roux C."/>
            <person name="Martin F.M."/>
        </authorList>
    </citation>
    <scope>NUCLEOTIDE SEQUENCE [LARGE SCALE GENOMIC DNA]</scope>
    <source>
        <strain evidence="2 3">DAOM 194757</strain>
    </source>
</reference>
<evidence type="ECO:0000313" key="2">
    <source>
        <dbReference type="EMBL" id="RIB20781.1"/>
    </source>
</evidence>
<dbReference type="SUPFAM" id="SSF81383">
    <property type="entry name" value="F-box domain"/>
    <property type="match status" value="1"/>
</dbReference>
<gene>
    <name evidence="2" type="ORF">C2G38_2178431</name>
</gene>
<comment type="caution">
    <text evidence="2">The sequence shown here is derived from an EMBL/GenBank/DDBJ whole genome shotgun (WGS) entry which is preliminary data.</text>
</comment>
<dbReference type="Proteomes" id="UP000266673">
    <property type="component" value="Unassembled WGS sequence"/>
</dbReference>
<evidence type="ECO:0000313" key="3">
    <source>
        <dbReference type="Proteomes" id="UP000266673"/>
    </source>
</evidence>
<dbReference type="InterPro" id="IPR036047">
    <property type="entry name" value="F-box-like_dom_sf"/>
</dbReference>
<dbReference type="OrthoDB" id="2351154at2759"/>
<feature type="domain" description="F-box" evidence="1">
    <location>
        <begin position="11"/>
        <end position="51"/>
    </location>
</feature>
<accession>A0A397VG06</accession>
<organism evidence="2 3">
    <name type="scientific">Gigaspora rosea</name>
    <dbReference type="NCBI Taxonomy" id="44941"/>
    <lineage>
        <taxon>Eukaryota</taxon>
        <taxon>Fungi</taxon>
        <taxon>Fungi incertae sedis</taxon>
        <taxon>Mucoromycota</taxon>
        <taxon>Glomeromycotina</taxon>
        <taxon>Glomeromycetes</taxon>
        <taxon>Diversisporales</taxon>
        <taxon>Gigasporaceae</taxon>
        <taxon>Gigaspora</taxon>
    </lineage>
</organism>
<keyword evidence="3" id="KW-1185">Reference proteome</keyword>
<dbReference type="EMBL" id="QKWP01000398">
    <property type="protein sequence ID" value="RIB20781.1"/>
    <property type="molecule type" value="Genomic_DNA"/>
</dbReference>
<sequence length="205" mass="23564">MTSNIFMGDMPEIMEKILKNLNNGFYSLYSCALVSRHWCKISIPILWQDPFSIKQNSLFISQYISPLDESEKFVLKEYGIYEIFSKTLFDYANGAILHKLVLNLSNFLEIKPEIFNSLEQNDQFFSHLVLSETTIGFNYLRTFSISNEGSNEFYEIISSLEKQKSSLQEVNIENCAFSAEFEIVNFQIDASDLVEILPIIAATKA</sequence>
<dbReference type="InterPro" id="IPR001810">
    <property type="entry name" value="F-box_dom"/>
</dbReference>
<protein>
    <recommendedName>
        <fullName evidence="1">F-box domain-containing protein</fullName>
    </recommendedName>
</protein>
<dbReference type="Pfam" id="PF12937">
    <property type="entry name" value="F-box-like"/>
    <property type="match status" value="1"/>
</dbReference>
<name>A0A397VG06_9GLOM</name>
<evidence type="ECO:0000259" key="1">
    <source>
        <dbReference type="Pfam" id="PF12937"/>
    </source>
</evidence>
<dbReference type="CDD" id="cd09917">
    <property type="entry name" value="F-box_SF"/>
    <property type="match status" value="1"/>
</dbReference>
<proteinExistence type="predicted"/>